<protein>
    <recommendedName>
        <fullName evidence="3">GNAT family N-acetyltransferase</fullName>
    </recommendedName>
</protein>
<accession>A0ABR7MKD6</accession>
<name>A0ABR7MKD6_9BACT</name>
<reference evidence="1 2" key="1">
    <citation type="submission" date="2020-08" db="EMBL/GenBank/DDBJ databases">
        <title>Hymenobacter sp.</title>
        <authorList>
            <person name="Kim M.K."/>
        </authorList>
    </citation>
    <scope>NUCLEOTIDE SEQUENCE [LARGE SCALE GENOMIC DNA]</scope>
    <source>
        <strain evidence="1 2">BT507</strain>
    </source>
</reference>
<sequence length="179" mass="21294">MQVLSHRNTEEFVVYKEFNYTYLTPINKYVQGKLEENRWDDYNELYHAIKLVETVQRAPDLWMETHCLIRQETILGVLLILGGEIDKIETKYPIPNKNNSLLLKYFHIIEKGKGYGSHWLNSVVLPYYKERNYKQIYINSSHVNSFPFYQRLGSQIIDYQQSSDNGLYQRQGKSFLITL</sequence>
<evidence type="ECO:0000313" key="1">
    <source>
        <dbReference type="EMBL" id="MBC6611552.1"/>
    </source>
</evidence>
<dbReference type="EMBL" id="JACSCY010000007">
    <property type="protein sequence ID" value="MBC6611552.1"/>
    <property type="molecule type" value="Genomic_DNA"/>
</dbReference>
<evidence type="ECO:0008006" key="3">
    <source>
        <dbReference type="Google" id="ProtNLM"/>
    </source>
</evidence>
<evidence type="ECO:0000313" key="2">
    <source>
        <dbReference type="Proteomes" id="UP000622017"/>
    </source>
</evidence>
<dbReference type="RefSeq" id="WP_187319823.1">
    <property type="nucleotide sequence ID" value="NZ_JACSCY010000007.1"/>
</dbReference>
<proteinExistence type="predicted"/>
<organism evidence="1 2">
    <name type="scientific">Hymenobacter citatus</name>
    <dbReference type="NCBI Taxonomy" id="2763506"/>
    <lineage>
        <taxon>Bacteria</taxon>
        <taxon>Pseudomonadati</taxon>
        <taxon>Bacteroidota</taxon>
        <taxon>Cytophagia</taxon>
        <taxon>Cytophagales</taxon>
        <taxon>Hymenobacteraceae</taxon>
        <taxon>Hymenobacter</taxon>
    </lineage>
</organism>
<comment type="caution">
    <text evidence="1">The sequence shown here is derived from an EMBL/GenBank/DDBJ whole genome shotgun (WGS) entry which is preliminary data.</text>
</comment>
<gene>
    <name evidence="1" type="ORF">H8B15_11490</name>
</gene>
<dbReference type="Proteomes" id="UP000622017">
    <property type="component" value="Unassembled WGS sequence"/>
</dbReference>
<keyword evidence="2" id="KW-1185">Reference proteome</keyword>